<comment type="similarity">
    <text evidence="2">Belongs to the HAP2/GCS1 family.</text>
</comment>
<protein>
    <recommendedName>
        <fullName evidence="13">Generative cell specific-1/HAP2 domain-containing protein</fullName>
    </recommendedName>
</protein>
<evidence type="ECO:0000256" key="8">
    <source>
        <dbReference type="ARBA" id="ARBA00023136"/>
    </source>
</evidence>
<evidence type="ECO:0000256" key="7">
    <source>
        <dbReference type="ARBA" id="ARBA00023121"/>
    </source>
</evidence>
<evidence type="ECO:0000256" key="6">
    <source>
        <dbReference type="ARBA" id="ARBA00022989"/>
    </source>
</evidence>
<comment type="subcellular location">
    <subcellularLocation>
        <location evidence="1">Cell membrane</location>
        <topology evidence="1">Single-pass type I membrane protein</topology>
    </subcellularLocation>
</comment>
<keyword evidence="3" id="KW-1003">Cell membrane</keyword>
<accession>A0A8S1Q9S5</accession>
<dbReference type="AlphaFoldDB" id="A0A8S1Q9S5"/>
<reference evidence="14" key="1">
    <citation type="submission" date="2021-01" db="EMBL/GenBank/DDBJ databases">
        <authorList>
            <consortium name="Genoscope - CEA"/>
            <person name="William W."/>
        </authorList>
    </citation>
    <scope>NUCLEOTIDE SEQUENCE</scope>
</reference>
<keyword evidence="10" id="KW-0278">Fertilization</keyword>
<evidence type="ECO:0000256" key="2">
    <source>
        <dbReference type="ARBA" id="ARBA00010929"/>
    </source>
</evidence>
<keyword evidence="6 11" id="KW-1133">Transmembrane helix</keyword>
<keyword evidence="15" id="KW-1185">Reference proteome</keyword>
<proteinExistence type="inferred from homology"/>
<keyword evidence="9" id="KW-1015">Disulfide bond</keyword>
<dbReference type="Pfam" id="PF10699">
    <property type="entry name" value="HAP2-GCS1"/>
    <property type="match status" value="1"/>
</dbReference>
<evidence type="ECO:0000256" key="4">
    <source>
        <dbReference type="ARBA" id="ARBA00022692"/>
    </source>
</evidence>
<feature type="transmembrane region" description="Helical" evidence="11">
    <location>
        <begin position="527"/>
        <end position="550"/>
    </location>
</feature>
<evidence type="ECO:0000256" key="1">
    <source>
        <dbReference type="ARBA" id="ARBA00004251"/>
    </source>
</evidence>
<keyword evidence="7" id="KW-0446">Lipid-binding</keyword>
<dbReference type="PANTHER" id="PTHR31764">
    <property type="entry name" value="PROTEIN HAPLESS 2"/>
    <property type="match status" value="1"/>
</dbReference>
<evidence type="ECO:0000259" key="13">
    <source>
        <dbReference type="Pfam" id="PF10699"/>
    </source>
</evidence>
<dbReference type="GO" id="GO:0005886">
    <property type="term" value="C:plasma membrane"/>
    <property type="evidence" value="ECO:0007669"/>
    <property type="project" value="UniProtKB-SubCell"/>
</dbReference>
<evidence type="ECO:0000256" key="3">
    <source>
        <dbReference type="ARBA" id="ARBA00022475"/>
    </source>
</evidence>
<evidence type="ECO:0000256" key="11">
    <source>
        <dbReference type="SAM" id="Phobius"/>
    </source>
</evidence>
<organism evidence="14 15">
    <name type="scientific">Paramecium sonneborni</name>
    <dbReference type="NCBI Taxonomy" id="65129"/>
    <lineage>
        <taxon>Eukaryota</taxon>
        <taxon>Sar</taxon>
        <taxon>Alveolata</taxon>
        <taxon>Ciliophora</taxon>
        <taxon>Intramacronucleata</taxon>
        <taxon>Oligohymenophorea</taxon>
        <taxon>Peniculida</taxon>
        <taxon>Parameciidae</taxon>
        <taxon>Paramecium</taxon>
    </lineage>
</organism>
<sequence>MIVIILISLTLKTLAEIVSQSQINKCYANSTNNTECSEKMVISLTVDNGQQTVTEYIKINETMVNNESSQLKTPIIISITKTPVYAFYPLKYTKDYNSQPYEVKIAGAILSCDDSWYSNSPTCGFQYQNNKKIFDSQGFCCSCGILDIIGLSDEFARGNICSQAGLRTATMAFCLRYSNLWYSGYEIGTYSIFYNITISIIYSNQEQEELKLGSEVKVVQGKTLIGRIIGDFTPLNPPPSLESFILMRPSSPSSNTRVQAGSSAFMIISKDKVGEGECNKIGVSYTSFRTEADRCKKQAKSCLNNQLEDFYLEDQALIANNSQPKYLLSRYGKFKSIYINNDTYLQYSVEGSMSTLITLEINTTGRISYVVNLGLGKIDLAEIQDFEAKSGNGLLYAQITNIGDIPSEFNTYLNCSINVIPINSVALYLDPLESYIIKKDVNVLSDMNKSNLCNFSLLNNQGTLLDWKLIEFNTTEIQHISEQNRDEQNIQDNEILASDEIQDHCISDCSVFFDIKCYLLNECNSQIITFFIVLGLTFLFFFICLTCLSYRKKLCCCCKKHKSPKSTVLEQIIYKDCNNNKQLKKQYENSILKSNNDSQQSYYNSSNLDNRIMYLNLAIGLDPISNHLQSDVSFEVLATYSKKQLIKITIKKKSYFLKVFQKVYGKESLENNVRKYFQKKCDSVLLFSNLLTNLPLFGLL</sequence>
<dbReference type="OrthoDB" id="272303at2759"/>
<evidence type="ECO:0000313" key="14">
    <source>
        <dbReference type="EMBL" id="CAD8112113.1"/>
    </source>
</evidence>
<dbReference type="GO" id="GO:0008289">
    <property type="term" value="F:lipid binding"/>
    <property type="evidence" value="ECO:0007669"/>
    <property type="project" value="UniProtKB-KW"/>
</dbReference>
<dbReference type="Proteomes" id="UP000692954">
    <property type="component" value="Unassembled WGS sequence"/>
</dbReference>
<keyword evidence="8 11" id="KW-0472">Membrane</keyword>
<comment type="caution">
    <text evidence="14">The sequence shown here is derived from an EMBL/GenBank/DDBJ whole genome shotgun (WGS) entry which is preliminary data.</text>
</comment>
<dbReference type="InterPro" id="IPR018928">
    <property type="entry name" value="HAP2/GCS1_dom"/>
</dbReference>
<evidence type="ECO:0000256" key="5">
    <source>
        <dbReference type="ARBA" id="ARBA00022729"/>
    </source>
</evidence>
<evidence type="ECO:0000256" key="10">
    <source>
        <dbReference type="ARBA" id="ARBA00023279"/>
    </source>
</evidence>
<dbReference type="PANTHER" id="PTHR31764:SF0">
    <property type="entry name" value="GENERATIVE CELL SPECIFIC-1_HAP2 DOMAIN-CONTAINING PROTEIN"/>
    <property type="match status" value="1"/>
</dbReference>
<evidence type="ECO:0000256" key="9">
    <source>
        <dbReference type="ARBA" id="ARBA00023157"/>
    </source>
</evidence>
<feature type="signal peptide" evidence="12">
    <location>
        <begin position="1"/>
        <end position="15"/>
    </location>
</feature>
<feature type="chain" id="PRO_5035861276" description="Generative cell specific-1/HAP2 domain-containing protein" evidence="12">
    <location>
        <begin position="16"/>
        <end position="700"/>
    </location>
</feature>
<dbReference type="InterPro" id="IPR040326">
    <property type="entry name" value="HAP2/GCS1"/>
</dbReference>
<name>A0A8S1Q9S5_9CILI</name>
<dbReference type="GO" id="GO:0007338">
    <property type="term" value="P:single fertilization"/>
    <property type="evidence" value="ECO:0007669"/>
    <property type="project" value="UniProtKB-KW"/>
</dbReference>
<feature type="domain" description="Generative cell specific-1/HAP2" evidence="13">
    <location>
        <begin position="34"/>
        <end position="524"/>
    </location>
</feature>
<gene>
    <name evidence="14" type="ORF">PSON_ATCC_30995.1.T1000031</name>
</gene>
<keyword evidence="5 12" id="KW-0732">Signal</keyword>
<evidence type="ECO:0000313" key="15">
    <source>
        <dbReference type="Proteomes" id="UP000692954"/>
    </source>
</evidence>
<keyword evidence="4 11" id="KW-0812">Transmembrane</keyword>
<evidence type="ECO:0000256" key="12">
    <source>
        <dbReference type="SAM" id="SignalP"/>
    </source>
</evidence>
<dbReference type="EMBL" id="CAJJDN010000100">
    <property type="protein sequence ID" value="CAD8112113.1"/>
    <property type="molecule type" value="Genomic_DNA"/>
</dbReference>